<feature type="binding site" evidence="13">
    <location>
        <position position="80"/>
    </location>
    <ligand>
        <name>Mg(2+)</name>
        <dbReference type="ChEBI" id="CHEBI:18420"/>
        <label>1</label>
        <note>catalytic</note>
    </ligand>
</feature>
<keyword evidence="5 11" id="KW-0808">Transferase</keyword>
<evidence type="ECO:0000256" key="5">
    <source>
        <dbReference type="ARBA" id="ARBA00022679"/>
    </source>
</evidence>
<dbReference type="Pfam" id="PF20750">
    <property type="entry name" value="PAP_NTPase"/>
    <property type="match status" value="1"/>
</dbReference>
<dbReference type="GeneID" id="8247457"/>
<feature type="binding site" evidence="12">
    <location>
        <begin position="78"/>
        <end position="80"/>
    </location>
    <ligand>
        <name>ATP</name>
        <dbReference type="ChEBI" id="CHEBI:30616"/>
    </ligand>
</feature>
<gene>
    <name evidence="17" type="ORF">MICPUN_98102</name>
</gene>
<feature type="domain" description="Poly(A) polymerase nucleotidyltransferase" evidence="16">
    <location>
        <begin position="2"/>
        <end position="189"/>
    </location>
</feature>
<feature type="binding site" evidence="13">
    <location>
        <position position="80"/>
    </location>
    <ligand>
        <name>Mg(2+)</name>
        <dbReference type="ChEBI" id="CHEBI:18420"/>
        <label>2</label>
        <note>catalytic</note>
    </ligand>
</feature>
<dbReference type="Proteomes" id="UP000002009">
    <property type="component" value="Chromosome 11"/>
</dbReference>
<keyword evidence="4 11" id="KW-0507">mRNA processing</keyword>
<feature type="binding site" evidence="12">
    <location>
        <position position="212"/>
    </location>
    <ligand>
        <name>ATP</name>
        <dbReference type="ChEBI" id="CHEBI:30616"/>
    </ligand>
</feature>
<evidence type="ECO:0000256" key="10">
    <source>
        <dbReference type="ARBA" id="ARBA00023242"/>
    </source>
</evidence>
<dbReference type="Gene3D" id="3.30.70.590">
    <property type="entry name" value="Poly(A) polymerase predicted RNA binding domain"/>
    <property type="match status" value="1"/>
</dbReference>
<evidence type="ECO:0000259" key="14">
    <source>
        <dbReference type="Pfam" id="PF04926"/>
    </source>
</evidence>
<dbReference type="InterPro" id="IPR048840">
    <property type="entry name" value="PolA_pol_NTPase"/>
</dbReference>
<evidence type="ECO:0000313" key="17">
    <source>
        <dbReference type="EMBL" id="ACO66293.1"/>
    </source>
</evidence>
<dbReference type="GO" id="GO:1990817">
    <property type="term" value="F:poly(A) RNA polymerase activity"/>
    <property type="evidence" value="ECO:0007669"/>
    <property type="project" value="UniProtKB-UniRule"/>
</dbReference>
<dbReference type="GO" id="GO:0005524">
    <property type="term" value="F:ATP binding"/>
    <property type="evidence" value="ECO:0007669"/>
    <property type="project" value="UniProtKB-UniRule"/>
</dbReference>
<evidence type="ECO:0000259" key="16">
    <source>
        <dbReference type="Pfam" id="PF20750"/>
    </source>
</evidence>
<feature type="binding site" evidence="12">
    <location>
        <begin position="65"/>
        <end position="67"/>
    </location>
    <ligand>
        <name>ATP</name>
        <dbReference type="ChEBI" id="CHEBI:30616"/>
    </ligand>
</feature>
<reference evidence="17 18" key="1">
    <citation type="journal article" date="2009" name="Science">
        <title>Green evolution and dynamic adaptations revealed by genomes of the marine picoeukaryotes Micromonas.</title>
        <authorList>
            <person name="Worden A.Z."/>
            <person name="Lee J.H."/>
            <person name="Mock T."/>
            <person name="Rouze P."/>
            <person name="Simmons M.P."/>
            <person name="Aerts A.L."/>
            <person name="Allen A.E."/>
            <person name="Cuvelier M.L."/>
            <person name="Derelle E."/>
            <person name="Everett M.V."/>
            <person name="Foulon E."/>
            <person name="Grimwood J."/>
            <person name="Gundlach H."/>
            <person name="Henrissat B."/>
            <person name="Napoli C."/>
            <person name="McDonald S.M."/>
            <person name="Parker M.S."/>
            <person name="Rombauts S."/>
            <person name="Salamov A."/>
            <person name="Von Dassow P."/>
            <person name="Badger J.H."/>
            <person name="Coutinho P.M."/>
            <person name="Demir E."/>
            <person name="Dubchak I."/>
            <person name="Gentemann C."/>
            <person name="Eikrem W."/>
            <person name="Gready J.E."/>
            <person name="John U."/>
            <person name="Lanier W."/>
            <person name="Lindquist E.A."/>
            <person name="Lucas S."/>
            <person name="Mayer K.F."/>
            <person name="Moreau H."/>
            <person name="Not F."/>
            <person name="Otillar R."/>
            <person name="Panaud O."/>
            <person name="Pangilinan J."/>
            <person name="Paulsen I."/>
            <person name="Piegu B."/>
            <person name="Poliakov A."/>
            <person name="Robbens S."/>
            <person name="Schmutz J."/>
            <person name="Toulza E."/>
            <person name="Wyss T."/>
            <person name="Zelensky A."/>
            <person name="Zhou K."/>
            <person name="Armbrust E.V."/>
            <person name="Bhattacharya D."/>
            <person name="Goodenough U.W."/>
            <person name="Van de Peer Y."/>
            <person name="Grigoriev I.V."/>
        </authorList>
    </citation>
    <scope>NUCLEOTIDE SEQUENCE [LARGE SCALE GENOMIC DNA]</scope>
    <source>
        <strain evidence="18">RCC299 / NOUM17</strain>
    </source>
</reference>
<comment type="cofactor">
    <cofactor evidence="1">
        <name>Mn(2+)</name>
        <dbReference type="ChEBI" id="CHEBI:29035"/>
    </cofactor>
</comment>
<dbReference type="GO" id="GO:0046872">
    <property type="term" value="F:metal ion binding"/>
    <property type="evidence" value="ECO:0007669"/>
    <property type="project" value="UniProtKB-KW"/>
</dbReference>
<dbReference type="OMA" id="EWKWPQP"/>
<dbReference type="PANTHER" id="PTHR10682">
    <property type="entry name" value="POLY A POLYMERASE"/>
    <property type="match status" value="1"/>
</dbReference>
<dbReference type="GO" id="GO:0005634">
    <property type="term" value="C:nucleus"/>
    <property type="evidence" value="ECO:0007669"/>
    <property type="project" value="UniProtKB-SubCell"/>
</dbReference>
<dbReference type="AlphaFoldDB" id="C1EET2"/>
<keyword evidence="10 11" id="KW-0539">Nucleus</keyword>
<keyword evidence="7 11" id="KW-0547">Nucleotide-binding</keyword>
<feature type="domain" description="Poly(A) polymerase RNA-binding" evidence="14">
    <location>
        <begin position="342"/>
        <end position="391"/>
    </location>
</feature>
<evidence type="ECO:0000256" key="1">
    <source>
        <dbReference type="ARBA" id="ARBA00001936"/>
    </source>
</evidence>
<evidence type="ECO:0000256" key="9">
    <source>
        <dbReference type="ARBA" id="ARBA00022842"/>
    </source>
</evidence>
<dbReference type="PANTHER" id="PTHR10682:SF10">
    <property type="entry name" value="POLYNUCLEOTIDE ADENYLYLTRANSFERASE"/>
    <property type="match status" value="1"/>
</dbReference>
<keyword evidence="8 11" id="KW-0067">ATP-binding</keyword>
<evidence type="ECO:0000313" key="18">
    <source>
        <dbReference type="Proteomes" id="UP000002009"/>
    </source>
</evidence>
<dbReference type="InterPro" id="IPR011068">
    <property type="entry name" value="NuclTrfase_I-like_C"/>
</dbReference>
<keyword evidence="6 13" id="KW-0479">Metal-binding</keyword>
<dbReference type="SUPFAM" id="SSF81301">
    <property type="entry name" value="Nucleotidyltransferase"/>
    <property type="match status" value="1"/>
</dbReference>
<dbReference type="EC" id="2.7.7.19" evidence="11"/>
<protein>
    <recommendedName>
        <fullName evidence="11">Poly(A) polymerase</fullName>
        <ecNumber evidence="11">2.7.7.19</ecNumber>
    </recommendedName>
</protein>
<evidence type="ECO:0000256" key="12">
    <source>
        <dbReference type="PIRSR" id="PIRSR018425-1"/>
    </source>
</evidence>
<dbReference type="InterPro" id="IPR014492">
    <property type="entry name" value="PolyA_polymerase"/>
</dbReference>
<comment type="function">
    <text evidence="11">Polymerase that creates the 3'-poly(A) tail of mRNA's.</text>
</comment>
<comment type="catalytic activity">
    <reaction evidence="11">
        <text>RNA(n) + ATP = RNA(n)-3'-adenine ribonucleotide + diphosphate</text>
        <dbReference type="Rhea" id="RHEA:11332"/>
        <dbReference type="Rhea" id="RHEA-COMP:14527"/>
        <dbReference type="Rhea" id="RHEA-COMP:17347"/>
        <dbReference type="ChEBI" id="CHEBI:30616"/>
        <dbReference type="ChEBI" id="CHEBI:33019"/>
        <dbReference type="ChEBI" id="CHEBI:140395"/>
        <dbReference type="ChEBI" id="CHEBI:173115"/>
        <dbReference type="EC" id="2.7.7.19"/>
    </reaction>
</comment>
<dbReference type="Pfam" id="PF04926">
    <property type="entry name" value="PAP_RNA-bind"/>
    <property type="match status" value="1"/>
</dbReference>
<dbReference type="EMBL" id="CP001330">
    <property type="protein sequence ID" value="ACO66293.1"/>
    <property type="molecule type" value="Genomic_DNA"/>
</dbReference>
<dbReference type="SUPFAM" id="SSF55003">
    <property type="entry name" value="PAP/Archaeal CCA-adding enzyme, C-terminal domain"/>
    <property type="match status" value="1"/>
</dbReference>
<dbReference type="KEGG" id="mis:MICPUN_98102"/>
<feature type="binding site" evidence="13">
    <location>
        <position position="78"/>
    </location>
    <ligand>
        <name>Mg(2+)</name>
        <dbReference type="ChEBI" id="CHEBI:18420"/>
        <label>1</label>
        <note>catalytic</note>
    </ligand>
</feature>
<dbReference type="InterPro" id="IPR043519">
    <property type="entry name" value="NT_sf"/>
</dbReference>
<dbReference type="CDD" id="cd05402">
    <property type="entry name" value="NT_PAP_TUTase"/>
    <property type="match status" value="1"/>
</dbReference>
<dbReference type="FunCoup" id="C1EET2">
    <property type="interactions" value="1925"/>
</dbReference>
<dbReference type="InterPro" id="IPR007010">
    <property type="entry name" value="PolA_pol_RNA-bd_dom"/>
</dbReference>
<keyword evidence="9 13" id="KW-0460">Magnesium</keyword>
<evidence type="ECO:0000256" key="13">
    <source>
        <dbReference type="PIRSR" id="PIRSR018425-2"/>
    </source>
</evidence>
<dbReference type="Pfam" id="PF04928">
    <property type="entry name" value="PAP_central"/>
    <property type="match status" value="1"/>
</dbReference>
<dbReference type="InParanoid" id="C1EET2"/>
<evidence type="ECO:0000256" key="11">
    <source>
        <dbReference type="PIRNR" id="PIRNR018425"/>
    </source>
</evidence>
<evidence type="ECO:0000256" key="7">
    <source>
        <dbReference type="ARBA" id="ARBA00022741"/>
    </source>
</evidence>
<evidence type="ECO:0000259" key="15">
    <source>
        <dbReference type="Pfam" id="PF04928"/>
    </source>
</evidence>
<evidence type="ECO:0000256" key="3">
    <source>
        <dbReference type="ARBA" id="ARBA00010912"/>
    </source>
</evidence>
<dbReference type="GO" id="GO:0006397">
    <property type="term" value="P:mRNA processing"/>
    <property type="evidence" value="ECO:0007669"/>
    <property type="project" value="UniProtKB-KW"/>
</dbReference>
<organism evidence="17 18">
    <name type="scientific">Micromonas commoda (strain RCC299 / NOUM17 / CCMP2709)</name>
    <name type="common">Picoplanktonic green alga</name>
    <dbReference type="NCBI Taxonomy" id="296587"/>
    <lineage>
        <taxon>Eukaryota</taxon>
        <taxon>Viridiplantae</taxon>
        <taxon>Chlorophyta</taxon>
        <taxon>Mamiellophyceae</taxon>
        <taxon>Mamiellales</taxon>
        <taxon>Mamiellaceae</taxon>
        <taxon>Micromonas</taxon>
    </lineage>
</organism>
<dbReference type="eggNOG" id="KOG2245">
    <property type="taxonomic scope" value="Eukaryota"/>
</dbReference>
<dbReference type="FunFam" id="1.10.1410.10:FF:000001">
    <property type="entry name" value="Putative poly(A) polymerase gamma"/>
    <property type="match status" value="1"/>
</dbReference>
<dbReference type="PIRSF" id="PIRSF018425">
    <property type="entry name" value="PolyA_polymerase"/>
    <property type="match status" value="1"/>
</dbReference>
<dbReference type="InterPro" id="IPR007012">
    <property type="entry name" value="PolA_pol_cen_dom"/>
</dbReference>
<comment type="similarity">
    <text evidence="3 11">Belongs to the poly(A) polymerase family.</text>
</comment>
<comment type="cofactor">
    <cofactor evidence="13">
        <name>Mg(2+)</name>
        <dbReference type="ChEBI" id="CHEBI:18420"/>
    </cofactor>
    <text evidence="13">Binds 2 magnesium ions. Also active with manganese.</text>
</comment>
<sequence length="404" mass="46073">MDLKLSADLEARLHLENVFEAPEECTRREEVLGEINEALQQWCRARSASKGIEEDLDPRCNLYTFGSYRLGVHGPAADIDTLCIGPRHLTRAEDFFGSEWTGYEGSFYLEMKNHPGTDQVVAVPDAVVPELKLVFRGFEIDIAYVCMGSYVSVPEDLDVCQTTILQNLDDASVKSLNGCRVADQLLRLVPNHDAFRIALRALRVWAKERGVYSNVLGYFGGVNLALLVARVCQLYPNAAPSMLVYSFFQLWDAWQWSTPVMLTPIVDEGHGLRVWDERVNKAERFQLMKIITPAYPAQNSTFNVTHSTLHVLKNEFKRGREVCAEVLMSKKRWESLWEPLPFFTMHKHYLQVTIAAVSEDDFKKWEGWVHSRLRMLVQGVETPARPRLAAPSTSTPRWNSFRCS</sequence>
<feature type="binding site" evidence="13">
    <location>
        <position position="141"/>
    </location>
    <ligand>
        <name>Mg(2+)</name>
        <dbReference type="ChEBI" id="CHEBI:18420"/>
        <label>2</label>
        <note>catalytic</note>
    </ligand>
</feature>
<dbReference type="SUPFAM" id="SSF81631">
    <property type="entry name" value="PAP/OAS1 substrate-binding domain"/>
    <property type="match status" value="1"/>
</dbReference>
<feature type="binding site" evidence="12">
    <location>
        <position position="141"/>
    </location>
    <ligand>
        <name>ATP</name>
        <dbReference type="ChEBI" id="CHEBI:30616"/>
    </ligand>
</feature>
<keyword evidence="18" id="KW-1185">Reference proteome</keyword>
<evidence type="ECO:0000256" key="8">
    <source>
        <dbReference type="ARBA" id="ARBA00022840"/>
    </source>
</evidence>
<feature type="domain" description="Poly(A) polymerase central" evidence="15">
    <location>
        <begin position="195"/>
        <end position="338"/>
    </location>
</feature>
<name>C1EET2_MICCC</name>
<dbReference type="STRING" id="296587.C1EET2"/>
<dbReference type="Gene3D" id="3.30.460.10">
    <property type="entry name" value="Beta Polymerase, domain 2"/>
    <property type="match status" value="1"/>
</dbReference>
<accession>C1EET2</accession>
<comment type="subcellular location">
    <subcellularLocation>
        <location evidence="2 11">Nucleus</location>
    </subcellularLocation>
</comment>
<evidence type="ECO:0000256" key="6">
    <source>
        <dbReference type="ARBA" id="ARBA00022723"/>
    </source>
</evidence>
<dbReference type="GO" id="GO:0003723">
    <property type="term" value="F:RNA binding"/>
    <property type="evidence" value="ECO:0007669"/>
    <property type="project" value="UniProtKB-UniRule"/>
</dbReference>
<evidence type="ECO:0000256" key="2">
    <source>
        <dbReference type="ARBA" id="ARBA00004123"/>
    </source>
</evidence>
<proteinExistence type="inferred from homology"/>
<dbReference type="Gene3D" id="1.10.1410.10">
    <property type="match status" value="1"/>
</dbReference>
<dbReference type="GO" id="GO:0031123">
    <property type="term" value="P:RNA 3'-end processing"/>
    <property type="evidence" value="ECO:0007669"/>
    <property type="project" value="InterPro"/>
</dbReference>
<dbReference type="RefSeq" id="XP_002505035.1">
    <property type="nucleotide sequence ID" value="XM_002504989.1"/>
</dbReference>
<dbReference type="OrthoDB" id="412748at2759"/>
<evidence type="ECO:0000256" key="4">
    <source>
        <dbReference type="ARBA" id="ARBA00022664"/>
    </source>
</evidence>
<feature type="binding site" evidence="12">
    <location>
        <begin position="221"/>
        <end position="222"/>
    </location>
    <ligand>
        <name>ATP</name>
        <dbReference type="ChEBI" id="CHEBI:30616"/>
    </ligand>
</feature>
<feature type="binding site" evidence="13">
    <location>
        <position position="78"/>
    </location>
    <ligand>
        <name>Mg(2+)</name>
        <dbReference type="ChEBI" id="CHEBI:18420"/>
        <label>2</label>
        <note>catalytic</note>
    </ligand>
</feature>